<evidence type="ECO:0000313" key="3">
    <source>
        <dbReference type="EMBL" id="TWO63328.1"/>
    </source>
</evidence>
<accession>A0A562ZDM8</accession>
<feature type="region of interest" description="Disordered" evidence="1">
    <location>
        <begin position="94"/>
        <end position="121"/>
    </location>
</feature>
<evidence type="ECO:0000256" key="2">
    <source>
        <dbReference type="SAM" id="SignalP"/>
    </source>
</evidence>
<evidence type="ECO:0000256" key="1">
    <source>
        <dbReference type="SAM" id="MobiDB-lite"/>
    </source>
</evidence>
<comment type="caution">
    <text evidence="3">The sequence shown here is derived from an EMBL/GenBank/DDBJ whole genome shotgun (WGS) entry which is preliminary data.</text>
</comment>
<keyword evidence="2" id="KW-0732">Signal</keyword>
<feature type="chain" id="PRO_5022150642" description="Formate dehydrogenase" evidence="2">
    <location>
        <begin position="24"/>
        <end position="121"/>
    </location>
</feature>
<evidence type="ECO:0008006" key="5">
    <source>
        <dbReference type="Google" id="ProtNLM"/>
    </source>
</evidence>
<dbReference type="OrthoDB" id="7022621at2"/>
<dbReference type="AlphaFoldDB" id="A0A562ZDM8"/>
<sequence length="121" mass="12310">MLYPMLARWLAVSSGLLTLAASAQTPAAPPARAAASAVATPAPVARAQAAPGEYRSALEGYQPYSESKMVPWKEANDTVGKIGGWRAYAKVAAEGQGEQGHAGHATPAASAPKPAASQTKP</sequence>
<dbReference type="Proteomes" id="UP000318199">
    <property type="component" value="Unassembled WGS sequence"/>
</dbReference>
<organism evidence="3 4">
    <name type="scientific">Caenimonas sedimenti</name>
    <dbReference type="NCBI Taxonomy" id="2596921"/>
    <lineage>
        <taxon>Bacteria</taxon>
        <taxon>Pseudomonadati</taxon>
        <taxon>Pseudomonadota</taxon>
        <taxon>Betaproteobacteria</taxon>
        <taxon>Burkholderiales</taxon>
        <taxon>Comamonadaceae</taxon>
        <taxon>Caenimonas</taxon>
    </lineage>
</organism>
<keyword evidence="4" id="KW-1185">Reference proteome</keyword>
<name>A0A562ZDM8_9BURK</name>
<feature type="compositionally biased region" description="Low complexity" evidence="1">
    <location>
        <begin position="102"/>
        <end position="121"/>
    </location>
</feature>
<feature type="signal peptide" evidence="2">
    <location>
        <begin position="1"/>
        <end position="23"/>
    </location>
</feature>
<proteinExistence type="predicted"/>
<evidence type="ECO:0000313" key="4">
    <source>
        <dbReference type="Proteomes" id="UP000318199"/>
    </source>
</evidence>
<protein>
    <recommendedName>
        <fullName evidence="5">Formate dehydrogenase</fullName>
    </recommendedName>
</protein>
<dbReference type="EMBL" id="VOBQ01000037">
    <property type="protein sequence ID" value="TWO63328.1"/>
    <property type="molecule type" value="Genomic_DNA"/>
</dbReference>
<dbReference type="RefSeq" id="WP_145897481.1">
    <property type="nucleotide sequence ID" value="NZ_VOBQ01000037.1"/>
</dbReference>
<gene>
    <name evidence="3" type="ORF">FN976_28585</name>
</gene>
<reference evidence="3 4" key="1">
    <citation type="submission" date="2019-07" db="EMBL/GenBank/DDBJ databases">
        <title>Caenimonas sedimenti sp. nov., isolated from activated sludge.</title>
        <authorList>
            <person name="Xu J."/>
        </authorList>
    </citation>
    <scope>NUCLEOTIDE SEQUENCE [LARGE SCALE GENOMIC DNA]</scope>
    <source>
        <strain evidence="3 4">HX-9-20</strain>
    </source>
</reference>